<dbReference type="EMBL" id="JAVJIU010000006">
    <property type="protein sequence ID" value="MDR5591895.1"/>
    <property type="molecule type" value="Genomic_DNA"/>
</dbReference>
<sequence length="205" mass="25111">MKYYSMNEFLNKIEVSRSTVSRFYSKYTQKADERKPSGKRLLIPETHIKYFNFDLMLEDEARINKRMRNMEKLLDCIRHKEDMPTFLFQMEWNIFGTISYRDELSSKSSYNRMQKIWNKIETKYKVNNSLRMYFTTEHYGIRDGHHNHFVIYSENKKYLEDINLMIKNMNKFDRVDLEEYDPYDSGIYYISKDGNKGERWDIFMS</sequence>
<reference evidence="2" key="1">
    <citation type="submission" date="2023-07" db="EMBL/GenBank/DDBJ databases">
        <title>Christiangramia sp. SM2212., a novel bacterium of the family Flavobacteriaceae isolated from the sea sediment.</title>
        <authorList>
            <person name="Wang J."/>
            <person name="Zhang X."/>
        </authorList>
    </citation>
    <scope>NUCLEOTIDE SEQUENCE [LARGE SCALE GENOMIC DNA]</scope>
    <source>
        <strain evidence="2">SM2212</strain>
    </source>
</reference>
<protein>
    <submittedName>
        <fullName evidence="1">Uncharacterized protein</fullName>
    </submittedName>
</protein>
<gene>
    <name evidence="1" type="ORF">RE431_14725</name>
</gene>
<proteinExistence type="predicted"/>
<organism evidence="1 2">
    <name type="scientific">Christiangramia sediminicola</name>
    <dbReference type="NCBI Taxonomy" id="3073267"/>
    <lineage>
        <taxon>Bacteria</taxon>
        <taxon>Pseudomonadati</taxon>
        <taxon>Bacteroidota</taxon>
        <taxon>Flavobacteriia</taxon>
        <taxon>Flavobacteriales</taxon>
        <taxon>Flavobacteriaceae</taxon>
        <taxon>Christiangramia</taxon>
    </lineage>
</organism>
<evidence type="ECO:0000313" key="2">
    <source>
        <dbReference type="Proteomes" id="UP001257234"/>
    </source>
</evidence>
<dbReference type="RefSeq" id="WP_309562728.1">
    <property type="nucleotide sequence ID" value="NZ_JAVJIU010000006.1"/>
</dbReference>
<evidence type="ECO:0000313" key="1">
    <source>
        <dbReference type="EMBL" id="MDR5591895.1"/>
    </source>
</evidence>
<keyword evidence="2" id="KW-1185">Reference proteome</keyword>
<comment type="caution">
    <text evidence="1">The sequence shown here is derived from an EMBL/GenBank/DDBJ whole genome shotgun (WGS) entry which is preliminary data.</text>
</comment>
<accession>A0ABU1EU17</accession>
<name>A0ABU1EU17_9FLAO</name>
<dbReference type="Proteomes" id="UP001257234">
    <property type="component" value="Unassembled WGS sequence"/>
</dbReference>